<sequence length="106" mass="11475">MKFAIVHKVFKASNDAKILNELSTSHREDVINSLAYEADARLEDPIYGCVGVSCLLGPSAMMPNVTQALMQQYANMQPMLGQMGGIRPVRTMLSGPTLEGLVSAAY</sequence>
<comment type="similarity">
    <text evidence="1">Belongs to the LOB domain-containing protein family.</text>
</comment>
<dbReference type="PANTHER" id="PTHR31301:SF68">
    <property type="entry name" value="LOB DOMAIN-CONTAINING PROTEIN 32-RELATED"/>
    <property type="match status" value="1"/>
</dbReference>
<dbReference type="PANTHER" id="PTHR31301">
    <property type="entry name" value="LOB DOMAIN-CONTAINING PROTEIN 4-RELATED"/>
    <property type="match status" value="1"/>
</dbReference>
<reference evidence="3" key="1">
    <citation type="journal article" date="2019" name="Sci. Rep.">
        <title>Draft genome of Tanacetum cinerariifolium, the natural source of mosquito coil.</title>
        <authorList>
            <person name="Yamashiro T."/>
            <person name="Shiraishi A."/>
            <person name="Satake H."/>
            <person name="Nakayama K."/>
        </authorList>
    </citation>
    <scope>NUCLEOTIDE SEQUENCE</scope>
</reference>
<feature type="domain" description="LOB" evidence="2">
    <location>
        <begin position="1"/>
        <end position="74"/>
    </location>
</feature>
<comment type="caution">
    <text evidence="3">The sequence shown here is derived from an EMBL/GenBank/DDBJ whole genome shotgun (WGS) entry which is preliminary data.</text>
</comment>
<dbReference type="PROSITE" id="PS50891">
    <property type="entry name" value="LOB"/>
    <property type="match status" value="1"/>
</dbReference>
<proteinExistence type="inferred from homology"/>
<evidence type="ECO:0000256" key="1">
    <source>
        <dbReference type="ARBA" id="ARBA00005474"/>
    </source>
</evidence>
<accession>A0A6L2LXC6</accession>
<dbReference type="Pfam" id="PF03195">
    <property type="entry name" value="LOB"/>
    <property type="match status" value="1"/>
</dbReference>
<gene>
    <name evidence="3" type="ORF">Tci_037070</name>
</gene>
<evidence type="ECO:0000259" key="2">
    <source>
        <dbReference type="PROSITE" id="PS50891"/>
    </source>
</evidence>
<dbReference type="AlphaFoldDB" id="A0A6L2LXC6"/>
<organism evidence="3">
    <name type="scientific">Tanacetum cinerariifolium</name>
    <name type="common">Dalmatian daisy</name>
    <name type="synonym">Chrysanthemum cinerariifolium</name>
    <dbReference type="NCBI Taxonomy" id="118510"/>
    <lineage>
        <taxon>Eukaryota</taxon>
        <taxon>Viridiplantae</taxon>
        <taxon>Streptophyta</taxon>
        <taxon>Embryophyta</taxon>
        <taxon>Tracheophyta</taxon>
        <taxon>Spermatophyta</taxon>
        <taxon>Magnoliopsida</taxon>
        <taxon>eudicotyledons</taxon>
        <taxon>Gunneridae</taxon>
        <taxon>Pentapetalae</taxon>
        <taxon>asterids</taxon>
        <taxon>campanulids</taxon>
        <taxon>Asterales</taxon>
        <taxon>Asteraceae</taxon>
        <taxon>Asteroideae</taxon>
        <taxon>Anthemideae</taxon>
        <taxon>Anthemidinae</taxon>
        <taxon>Tanacetum</taxon>
    </lineage>
</organism>
<protein>
    <recommendedName>
        <fullName evidence="2">LOB domain-containing protein</fullName>
    </recommendedName>
</protein>
<dbReference type="InterPro" id="IPR004883">
    <property type="entry name" value="LOB"/>
</dbReference>
<dbReference type="EMBL" id="BKCJ010005136">
    <property type="protein sequence ID" value="GEU65092.1"/>
    <property type="molecule type" value="Genomic_DNA"/>
</dbReference>
<evidence type="ECO:0000313" key="3">
    <source>
        <dbReference type="EMBL" id="GEU65092.1"/>
    </source>
</evidence>
<name>A0A6L2LXC6_TANCI</name>